<reference evidence="2" key="2">
    <citation type="submission" date="2021-04" db="EMBL/GenBank/DDBJ databases">
        <authorList>
            <person name="Gilroy R."/>
        </authorList>
    </citation>
    <scope>NUCLEOTIDE SEQUENCE</scope>
    <source>
        <strain evidence="2">ChiHjej13B12-4958</strain>
    </source>
</reference>
<gene>
    <name evidence="2" type="ORF">H9751_10935</name>
</gene>
<evidence type="ECO:0000256" key="1">
    <source>
        <dbReference type="SAM" id="MobiDB-lite"/>
    </source>
</evidence>
<name>A0A9D2QGF2_9CORY</name>
<organism evidence="2 3">
    <name type="scientific">Candidatus Corynebacterium faecigallinarum</name>
    <dbReference type="NCBI Taxonomy" id="2838528"/>
    <lineage>
        <taxon>Bacteria</taxon>
        <taxon>Bacillati</taxon>
        <taxon>Actinomycetota</taxon>
        <taxon>Actinomycetes</taxon>
        <taxon>Mycobacteriales</taxon>
        <taxon>Corynebacteriaceae</taxon>
        <taxon>Corynebacterium</taxon>
    </lineage>
</organism>
<dbReference type="EMBL" id="DWVP01000024">
    <property type="protein sequence ID" value="HJC86031.1"/>
    <property type="molecule type" value="Genomic_DNA"/>
</dbReference>
<dbReference type="AlphaFoldDB" id="A0A9D2QGF2"/>
<proteinExistence type="predicted"/>
<feature type="region of interest" description="Disordered" evidence="1">
    <location>
        <begin position="41"/>
        <end position="70"/>
    </location>
</feature>
<protein>
    <submittedName>
        <fullName evidence="2">Uncharacterized protein</fullName>
    </submittedName>
</protein>
<accession>A0A9D2QGF2</accession>
<evidence type="ECO:0000313" key="3">
    <source>
        <dbReference type="Proteomes" id="UP000823858"/>
    </source>
</evidence>
<dbReference type="Proteomes" id="UP000823858">
    <property type="component" value="Unassembled WGS sequence"/>
</dbReference>
<reference evidence="2" key="1">
    <citation type="journal article" date="2021" name="PeerJ">
        <title>Extensive microbial diversity within the chicken gut microbiome revealed by metagenomics and culture.</title>
        <authorList>
            <person name="Gilroy R."/>
            <person name="Ravi A."/>
            <person name="Getino M."/>
            <person name="Pursley I."/>
            <person name="Horton D.L."/>
            <person name="Alikhan N.F."/>
            <person name="Baker D."/>
            <person name="Gharbi K."/>
            <person name="Hall N."/>
            <person name="Watson M."/>
            <person name="Adriaenssens E.M."/>
            <person name="Foster-Nyarko E."/>
            <person name="Jarju S."/>
            <person name="Secka A."/>
            <person name="Antonio M."/>
            <person name="Oren A."/>
            <person name="Chaudhuri R.R."/>
            <person name="La Ragione R."/>
            <person name="Hildebrand F."/>
            <person name="Pallen M.J."/>
        </authorList>
    </citation>
    <scope>NUCLEOTIDE SEQUENCE</scope>
    <source>
        <strain evidence="2">ChiHjej13B12-4958</strain>
    </source>
</reference>
<comment type="caution">
    <text evidence="2">The sequence shown here is derived from an EMBL/GenBank/DDBJ whole genome shotgun (WGS) entry which is preliminary data.</text>
</comment>
<evidence type="ECO:0000313" key="2">
    <source>
        <dbReference type="EMBL" id="HJC86031.1"/>
    </source>
</evidence>
<sequence>MEIITAVFDAVVGWVITTITNAIDWLWPTVNCDEWEHPADHYPGGTWPDGSPIPEGITCGSPDHWTDPAD</sequence>